<dbReference type="InterPro" id="IPR017834">
    <property type="entry name" value="Hopanoid_synth-assoc_rSAM_HpnJ"/>
</dbReference>
<protein>
    <submittedName>
        <fullName evidence="7">Hopanoid biosynthesis associated radical SAM protein HpnJ</fullName>
    </submittedName>
</protein>
<keyword evidence="4" id="KW-0408">Iron</keyword>
<dbReference type="InterPro" id="IPR034466">
    <property type="entry name" value="Methyltransferase_Class_B"/>
</dbReference>
<dbReference type="CDD" id="cd01335">
    <property type="entry name" value="Radical_SAM"/>
    <property type="match status" value="1"/>
</dbReference>
<dbReference type="SFLD" id="SFLDS00029">
    <property type="entry name" value="Radical_SAM"/>
    <property type="match status" value="1"/>
</dbReference>
<reference evidence="7" key="1">
    <citation type="journal article" date="2020" name="mSystems">
        <title>Genome- and Community-Level Interaction Insights into Carbon Utilization and Element Cycling Functions of Hydrothermarchaeota in Hydrothermal Sediment.</title>
        <authorList>
            <person name="Zhou Z."/>
            <person name="Liu Y."/>
            <person name="Xu W."/>
            <person name="Pan J."/>
            <person name="Luo Z.H."/>
            <person name="Li M."/>
        </authorList>
    </citation>
    <scope>NUCLEOTIDE SEQUENCE [LARGE SCALE GENOMIC DNA]</scope>
    <source>
        <strain evidence="7">SpSt-767</strain>
    </source>
</reference>
<name>A0A7V6A0M8_9BACT</name>
<dbReference type="GO" id="GO:0046872">
    <property type="term" value="F:metal ion binding"/>
    <property type="evidence" value="ECO:0007669"/>
    <property type="project" value="UniProtKB-KW"/>
</dbReference>
<dbReference type="SFLD" id="SFLDG01123">
    <property type="entry name" value="methyltransferase_(Class_B)"/>
    <property type="match status" value="1"/>
</dbReference>
<comment type="cofactor">
    <cofactor evidence="1">
        <name>[4Fe-4S] cluster</name>
        <dbReference type="ChEBI" id="CHEBI:49883"/>
    </cofactor>
</comment>
<dbReference type="SFLD" id="SFLDF00404">
    <property type="entry name" value="hopanetetrol_cyclitol_ether_sy"/>
    <property type="match status" value="1"/>
</dbReference>
<dbReference type="GO" id="GO:0051539">
    <property type="term" value="F:4 iron, 4 sulfur cluster binding"/>
    <property type="evidence" value="ECO:0007669"/>
    <property type="project" value="UniProtKB-KW"/>
</dbReference>
<comment type="caution">
    <text evidence="7">The sequence shown here is derived from an EMBL/GenBank/DDBJ whole genome shotgun (WGS) entry which is preliminary data.</text>
</comment>
<dbReference type="GO" id="GO:0005829">
    <property type="term" value="C:cytosol"/>
    <property type="evidence" value="ECO:0007669"/>
    <property type="project" value="TreeGrafter"/>
</dbReference>
<dbReference type="PROSITE" id="PS51918">
    <property type="entry name" value="RADICAL_SAM"/>
    <property type="match status" value="1"/>
</dbReference>
<dbReference type="SUPFAM" id="SSF102114">
    <property type="entry name" value="Radical SAM enzymes"/>
    <property type="match status" value="1"/>
</dbReference>
<dbReference type="PANTHER" id="PTHR43409">
    <property type="entry name" value="ANAEROBIC MAGNESIUM-PROTOPORPHYRIN IX MONOMETHYL ESTER CYCLASE-RELATED"/>
    <property type="match status" value="1"/>
</dbReference>
<accession>A0A7V6A0M8</accession>
<dbReference type="InterPro" id="IPR058240">
    <property type="entry name" value="rSAM_sf"/>
</dbReference>
<evidence type="ECO:0000256" key="4">
    <source>
        <dbReference type="ARBA" id="ARBA00023004"/>
    </source>
</evidence>
<evidence type="ECO:0000256" key="1">
    <source>
        <dbReference type="ARBA" id="ARBA00001966"/>
    </source>
</evidence>
<dbReference type="NCBIfam" id="TIGR03471">
    <property type="entry name" value="HpnJ"/>
    <property type="match status" value="1"/>
</dbReference>
<evidence type="ECO:0000313" key="7">
    <source>
        <dbReference type="EMBL" id="HHS28077.1"/>
    </source>
</evidence>
<keyword evidence="5" id="KW-0411">Iron-sulfur</keyword>
<dbReference type="InterPro" id="IPR007197">
    <property type="entry name" value="rSAM"/>
</dbReference>
<organism evidence="7">
    <name type="scientific">Desulfobacca acetoxidans</name>
    <dbReference type="NCBI Taxonomy" id="60893"/>
    <lineage>
        <taxon>Bacteria</taxon>
        <taxon>Pseudomonadati</taxon>
        <taxon>Thermodesulfobacteriota</taxon>
        <taxon>Desulfobaccia</taxon>
        <taxon>Desulfobaccales</taxon>
        <taxon>Desulfobaccaceae</taxon>
        <taxon>Desulfobacca</taxon>
    </lineage>
</organism>
<dbReference type="Pfam" id="PF04055">
    <property type="entry name" value="Radical_SAM"/>
    <property type="match status" value="1"/>
</dbReference>
<dbReference type="EMBL" id="DTGR01000001">
    <property type="protein sequence ID" value="HHS28077.1"/>
    <property type="molecule type" value="Genomic_DNA"/>
</dbReference>
<dbReference type="SMART" id="SM00729">
    <property type="entry name" value="Elp3"/>
    <property type="match status" value="1"/>
</dbReference>
<evidence type="ECO:0000256" key="3">
    <source>
        <dbReference type="ARBA" id="ARBA00022723"/>
    </source>
</evidence>
<dbReference type="GO" id="GO:0003824">
    <property type="term" value="F:catalytic activity"/>
    <property type="evidence" value="ECO:0007669"/>
    <property type="project" value="InterPro"/>
</dbReference>
<dbReference type="AlphaFoldDB" id="A0A7V6A0M8"/>
<dbReference type="InterPro" id="IPR051198">
    <property type="entry name" value="BchE-like"/>
</dbReference>
<evidence type="ECO:0000259" key="6">
    <source>
        <dbReference type="PROSITE" id="PS51918"/>
    </source>
</evidence>
<dbReference type="InterPro" id="IPR006638">
    <property type="entry name" value="Elp3/MiaA/NifB-like_rSAM"/>
</dbReference>
<keyword evidence="3" id="KW-0479">Metal-binding</keyword>
<dbReference type="Gene3D" id="3.40.50.280">
    <property type="entry name" value="Cobalamin-binding domain"/>
    <property type="match status" value="1"/>
</dbReference>
<keyword evidence="2" id="KW-0949">S-adenosyl-L-methionine</keyword>
<gene>
    <name evidence="7" type="primary">hpnJ</name>
    <name evidence="7" type="ORF">ENV52_00030</name>
</gene>
<dbReference type="SFLD" id="SFLDG01082">
    <property type="entry name" value="B12-binding_domain_containing"/>
    <property type="match status" value="1"/>
</dbReference>
<dbReference type="PANTHER" id="PTHR43409:SF16">
    <property type="entry name" value="SLR0320 PROTEIN"/>
    <property type="match status" value="1"/>
</dbReference>
<evidence type="ECO:0000256" key="5">
    <source>
        <dbReference type="ARBA" id="ARBA00023014"/>
    </source>
</evidence>
<dbReference type="Gene3D" id="3.30.750.200">
    <property type="match status" value="1"/>
</dbReference>
<proteinExistence type="predicted"/>
<evidence type="ECO:0000256" key="2">
    <source>
        <dbReference type="ARBA" id="ARBA00022691"/>
    </source>
</evidence>
<dbReference type="Gene3D" id="3.30.750.210">
    <property type="match status" value="1"/>
</dbReference>
<sequence>MKRTLFLNPPSFQDFDGGAGSRYQATREVVSFWYPTWLCYPAGMIPESRVVDAPPENLTVDQVVPLARDFDLAVIFTSNASFATDLATISRLKDENPQLVAGLVGPQVTILPEESLASGPQLDFVARREFDYTMLELAQGRPWDKILGLSYRKNGRIHHNDDRPLIEDLDALPFVTDVYYRDLHIENYKIPYLRYPYLSIYTGRGCPHHCVYCLWPQTFTGRRYRVRSVENVVAEVQKALEHFPQTAEIFFDDDTFTANGERARQIAAALAPLKCTWSATGRVNTSYETLKAMKEGGLRLLVVGFESGDPQILKNIKKGTTPEMGLRFMRWCKELGITVHGTFIVGLPGETRASLETSMRFACRLDPNTIQVSLASPYPGTEFYDYCREKGYMADQKLVDGSTGYQQCVIDYPGLASEEIFKAVSRFYRRFYFRPRALARITWCMVKDPVERRRFLQQGQEFLTFLFRRRQKKEENGHSVPTAAHDLQRTG</sequence>
<feature type="domain" description="Radical SAM core" evidence="6">
    <location>
        <begin position="192"/>
        <end position="415"/>
    </location>
</feature>